<dbReference type="Proteomes" id="UP001431209">
    <property type="component" value="Unassembled WGS sequence"/>
</dbReference>
<accession>A0AAW2Z8F5</accession>
<evidence type="ECO:0000256" key="5">
    <source>
        <dbReference type="SAM" id="SignalP"/>
    </source>
</evidence>
<keyword evidence="4" id="KW-0624">Polysaccharide degradation</keyword>
<dbReference type="InterPro" id="IPR023346">
    <property type="entry name" value="Lysozyme-like_dom_sf"/>
</dbReference>
<dbReference type="GO" id="GO:0004568">
    <property type="term" value="F:chitinase activity"/>
    <property type="evidence" value="ECO:0007669"/>
    <property type="project" value="InterPro"/>
</dbReference>
<organism evidence="7 8">
    <name type="scientific">Acrasis kona</name>
    <dbReference type="NCBI Taxonomy" id="1008807"/>
    <lineage>
        <taxon>Eukaryota</taxon>
        <taxon>Discoba</taxon>
        <taxon>Heterolobosea</taxon>
        <taxon>Tetramitia</taxon>
        <taxon>Eutetramitia</taxon>
        <taxon>Acrasidae</taxon>
        <taxon>Acrasis</taxon>
    </lineage>
</organism>
<name>A0AAW2Z8F5_9EUKA</name>
<keyword evidence="3" id="KW-0326">Glycosidase</keyword>
<evidence type="ECO:0000313" key="8">
    <source>
        <dbReference type="Proteomes" id="UP001431209"/>
    </source>
</evidence>
<protein>
    <submittedName>
        <fullName evidence="7">Chitinase</fullName>
    </submittedName>
</protein>
<comment type="caution">
    <text evidence="7">The sequence shown here is derived from an EMBL/GenBank/DDBJ whole genome shotgun (WGS) entry which is preliminary data.</text>
</comment>
<keyword evidence="2" id="KW-0119">Carbohydrate metabolism</keyword>
<evidence type="ECO:0000259" key="6">
    <source>
        <dbReference type="Pfam" id="PF00182"/>
    </source>
</evidence>
<feature type="chain" id="PRO_5043385719" evidence="5">
    <location>
        <begin position="23"/>
        <end position="216"/>
    </location>
</feature>
<evidence type="ECO:0000256" key="3">
    <source>
        <dbReference type="ARBA" id="ARBA00023295"/>
    </source>
</evidence>
<proteinExistence type="predicted"/>
<reference evidence="7 8" key="1">
    <citation type="submission" date="2024-03" db="EMBL/GenBank/DDBJ databases">
        <title>The Acrasis kona genome and developmental transcriptomes reveal deep origins of eukaryotic multicellular pathways.</title>
        <authorList>
            <person name="Sheikh S."/>
            <person name="Fu C.-J."/>
            <person name="Brown M.W."/>
            <person name="Baldauf S.L."/>
        </authorList>
    </citation>
    <scope>NUCLEOTIDE SEQUENCE [LARGE SCALE GENOMIC DNA]</scope>
    <source>
        <strain evidence="7 8">ATCC MYA-3509</strain>
    </source>
</reference>
<sequence length="216" mass="24709">MKTALLCLFLSVLLLQVVLVDSKISYQQFANAVTSSGYQKPSGDKYNAFINNYEKAGGITSNRELAMFLSEILWESGGLIYKEEIRCKQSKCPGDYRSPGDDPHKFYYGRGYIQLTWSYNYRDASKALFGDNRLVNDPDMVARDENVAWKVSFWFWRYRVRTDNRVLQGQFGAATDRINGGQECHPCRKACNNRFNIYGKVLKAFGISERPNPQGC</sequence>
<evidence type="ECO:0000256" key="1">
    <source>
        <dbReference type="ARBA" id="ARBA00022801"/>
    </source>
</evidence>
<feature type="signal peptide" evidence="5">
    <location>
        <begin position="1"/>
        <end position="22"/>
    </location>
</feature>
<evidence type="ECO:0000256" key="4">
    <source>
        <dbReference type="ARBA" id="ARBA00023326"/>
    </source>
</evidence>
<gene>
    <name evidence="7" type="ORF">AKO1_003317</name>
</gene>
<dbReference type="InterPro" id="IPR000726">
    <property type="entry name" value="Glyco_hydro_19_cat"/>
</dbReference>
<feature type="domain" description="Glycoside hydrolase family 19 catalytic" evidence="6">
    <location>
        <begin position="76"/>
        <end position="157"/>
    </location>
</feature>
<dbReference type="Pfam" id="PF00182">
    <property type="entry name" value="Glyco_hydro_19"/>
    <property type="match status" value="1"/>
</dbReference>
<evidence type="ECO:0000256" key="2">
    <source>
        <dbReference type="ARBA" id="ARBA00023277"/>
    </source>
</evidence>
<keyword evidence="1" id="KW-0378">Hydrolase</keyword>
<keyword evidence="8" id="KW-1185">Reference proteome</keyword>
<dbReference type="EMBL" id="JAOPGA020001158">
    <property type="protein sequence ID" value="KAL0485695.1"/>
    <property type="molecule type" value="Genomic_DNA"/>
</dbReference>
<dbReference type="CDD" id="cd00325">
    <property type="entry name" value="chitinase_GH19"/>
    <property type="match status" value="1"/>
</dbReference>
<keyword evidence="5" id="KW-0732">Signal</keyword>
<evidence type="ECO:0000313" key="7">
    <source>
        <dbReference type="EMBL" id="KAL0485695.1"/>
    </source>
</evidence>
<dbReference type="PANTHER" id="PTHR22595">
    <property type="entry name" value="CHITINASE-RELATED"/>
    <property type="match status" value="1"/>
</dbReference>
<dbReference type="PANTHER" id="PTHR22595:SF197">
    <property type="entry name" value="CHITINASE FAMILY PROTEIN"/>
    <property type="match status" value="1"/>
</dbReference>
<dbReference type="AlphaFoldDB" id="A0AAW2Z8F5"/>
<dbReference type="GO" id="GO:0000272">
    <property type="term" value="P:polysaccharide catabolic process"/>
    <property type="evidence" value="ECO:0007669"/>
    <property type="project" value="UniProtKB-KW"/>
</dbReference>
<dbReference type="GO" id="GO:0016998">
    <property type="term" value="P:cell wall macromolecule catabolic process"/>
    <property type="evidence" value="ECO:0007669"/>
    <property type="project" value="InterPro"/>
</dbReference>
<dbReference type="Gene3D" id="1.10.530.10">
    <property type="match status" value="1"/>
</dbReference>
<dbReference type="GO" id="GO:0006032">
    <property type="term" value="P:chitin catabolic process"/>
    <property type="evidence" value="ECO:0007669"/>
    <property type="project" value="InterPro"/>
</dbReference>
<dbReference type="Gene3D" id="3.30.20.10">
    <property type="entry name" value="Endochitinase, domain 2"/>
    <property type="match status" value="1"/>
</dbReference>
<dbReference type="SUPFAM" id="SSF53955">
    <property type="entry name" value="Lysozyme-like"/>
    <property type="match status" value="1"/>
</dbReference>